<gene>
    <name evidence="3" type="ORF">GCM10017790_38860</name>
</gene>
<evidence type="ECO:0000313" key="3">
    <source>
        <dbReference type="EMBL" id="GHH19778.1"/>
    </source>
</evidence>
<keyword evidence="1" id="KW-0472">Membrane</keyword>
<feature type="transmembrane region" description="Helical" evidence="1">
    <location>
        <begin position="49"/>
        <end position="69"/>
    </location>
</feature>
<feature type="transmembrane region" description="Helical" evidence="1">
    <location>
        <begin position="20"/>
        <end position="43"/>
    </location>
</feature>
<dbReference type="InterPro" id="IPR008024">
    <property type="entry name" value="YiaAB"/>
</dbReference>
<reference evidence="4" key="1">
    <citation type="journal article" date="2019" name="Int. J. Syst. Evol. Microbiol.">
        <title>The Global Catalogue of Microorganisms (GCM) 10K type strain sequencing project: providing services to taxonomists for standard genome sequencing and annotation.</title>
        <authorList>
            <consortium name="The Broad Institute Genomics Platform"/>
            <consortium name="The Broad Institute Genome Sequencing Center for Infectious Disease"/>
            <person name="Wu L."/>
            <person name="Ma J."/>
        </authorList>
    </citation>
    <scope>NUCLEOTIDE SEQUENCE [LARGE SCALE GENOMIC DNA]</scope>
    <source>
        <strain evidence="4">CGMCC 4.7683</strain>
    </source>
</reference>
<dbReference type="EMBL" id="BNAY01000004">
    <property type="protein sequence ID" value="GHH19778.1"/>
    <property type="molecule type" value="Genomic_DNA"/>
</dbReference>
<name>A0ABQ3LLJ8_9PSEU</name>
<dbReference type="PANTHER" id="PTHR37290">
    <property type="entry name" value="INNER MEMBRANE PROTEIN YIAA-RELATED"/>
    <property type="match status" value="1"/>
</dbReference>
<keyword evidence="1" id="KW-1133">Transmembrane helix</keyword>
<accession>A0ABQ3LLJ8</accession>
<feature type="domain" description="YiaAB two helix" evidence="2">
    <location>
        <begin position="22"/>
        <end position="74"/>
    </location>
</feature>
<proteinExistence type="predicted"/>
<comment type="caution">
    <text evidence="3">The sequence shown here is derived from an EMBL/GenBank/DDBJ whole genome shotgun (WGS) entry which is preliminary data.</text>
</comment>
<dbReference type="Proteomes" id="UP000635387">
    <property type="component" value="Unassembled WGS sequence"/>
</dbReference>
<protein>
    <recommendedName>
        <fullName evidence="2">YiaAB two helix domain-containing protein</fullName>
    </recommendedName>
</protein>
<evidence type="ECO:0000259" key="2">
    <source>
        <dbReference type="Pfam" id="PF05360"/>
    </source>
</evidence>
<dbReference type="Pfam" id="PF05360">
    <property type="entry name" value="YiaAB"/>
    <property type="match status" value="1"/>
</dbReference>
<organism evidence="3 4">
    <name type="scientific">Amycolatopsis oliviviridis</name>
    <dbReference type="NCBI Taxonomy" id="1471590"/>
    <lineage>
        <taxon>Bacteria</taxon>
        <taxon>Bacillati</taxon>
        <taxon>Actinomycetota</taxon>
        <taxon>Actinomycetes</taxon>
        <taxon>Pseudonocardiales</taxon>
        <taxon>Pseudonocardiaceae</taxon>
        <taxon>Amycolatopsis</taxon>
    </lineage>
</organism>
<keyword evidence="4" id="KW-1185">Reference proteome</keyword>
<evidence type="ECO:0000313" key="4">
    <source>
        <dbReference type="Proteomes" id="UP000635387"/>
    </source>
</evidence>
<evidence type="ECO:0000256" key="1">
    <source>
        <dbReference type="SAM" id="Phobius"/>
    </source>
</evidence>
<sequence length="103" mass="11051">MPGATLVPMTKTSAAPPTTVAFFVQAALSFGLALLAVVVGIWYLPVDGWVRGFLALGMLFLTTSAFTLAKCIRDRQDENSVVGRVDQARVDKLLAEHDPFKAA</sequence>
<keyword evidence="1" id="KW-0812">Transmembrane</keyword>
<dbReference type="PANTHER" id="PTHR37290:SF1">
    <property type="entry name" value="INNER MEMBRANE PROTEIN YIAA"/>
    <property type="match status" value="1"/>
</dbReference>
<dbReference type="InterPro" id="IPR038972">
    <property type="entry name" value="YiaA-like"/>
</dbReference>